<dbReference type="Proteomes" id="UP001597541">
    <property type="component" value="Unassembled WGS sequence"/>
</dbReference>
<sequence>MVWTTILNNEHLIITADKEQGIIMIETSSGGYRPKYVTLHLNEAEIDEMMSALSAAKQHLIAPASPNKKQGRVFPWIPK</sequence>
<dbReference type="EMBL" id="JBHUME010000011">
    <property type="protein sequence ID" value="MFD2614299.1"/>
    <property type="molecule type" value="Genomic_DNA"/>
</dbReference>
<gene>
    <name evidence="1" type="ORF">ACFSUF_17960</name>
</gene>
<reference evidence="2" key="1">
    <citation type="journal article" date="2019" name="Int. J. Syst. Evol. Microbiol.">
        <title>The Global Catalogue of Microorganisms (GCM) 10K type strain sequencing project: providing services to taxonomists for standard genome sequencing and annotation.</title>
        <authorList>
            <consortium name="The Broad Institute Genomics Platform"/>
            <consortium name="The Broad Institute Genome Sequencing Center for Infectious Disease"/>
            <person name="Wu L."/>
            <person name="Ma J."/>
        </authorList>
    </citation>
    <scope>NUCLEOTIDE SEQUENCE [LARGE SCALE GENOMIC DNA]</scope>
    <source>
        <strain evidence="2">KCTC 3950</strain>
    </source>
</reference>
<name>A0ABW5PIC8_9BACL</name>
<evidence type="ECO:0000313" key="2">
    <source>
        <dbReference type="Proteomes" id="UP001597541"/>
    </source>
</evidence>
<comment type="caution">
    <text evidence="1">The sequence shown here is derived from an EMBL/GenBank/DDBJ whole genome shotgun (WGS) entry which is preliminary data.</text>
</comment>
<keyword evidence="2" id="KW-1185">Reference proteome</keyword>
<evidence type="ECO:0000313" key="1">
    <source>
        <dbReference type="EMBL" id="MFD2614299.1"/>
    </source>
</evidence>
<dbReference type="RefSeq" id="WP_377605006.1">
    <property type="nucleotide sequence ID" value="NZ_JBHUME010000011.1"/>
</dbReference>
<proteinExistence type="predicted"/>
<organism evidence="1 2">
    <name type="scientific">Paenibacillus gansuensis</name>
    <dbReference type="NCBI Taxonomy" id="306542"/>
    <lineage>
        <taxon>Bacteria</taxon>
        <taxon>Bacillati</taxon>
        <taxon>Bacillota</taxon>
        <taxon>Bacilli</taxon>
        <taxon>Bacillales</taxon>
        <taxon>Paenibacillaceae</taxon>
        <taxon>Paenibacillus</taxon>
    </lineage>
</organism>
<protein>
    <submittedName>
        <fullName evidence="1">Uncharacterized protein</fullName>
    </submittedName>
</protein>
<accession>A0ABW5PIC8</accession>